<evidence type="ECO:0000259" key="1">
    <source>
        <dbReference type="Pfam" id="PF05050"/>
    </source>
</evidence>
<gene>
    <name evidence="2" type="ORF">FHS88_004095</name>
</gene>
<evidence type="ECO:0000313" key="2">
    <source>
        <dbReference type="EMBL" id="MBB5691928.1"/>
    </source>
</evidence>
<accession>A0A840XTB0</accession>
<dbReference type="Proteomes" id="UP000562254">
    <property type="component" value="Unassembled WGS sequence"/>
</dbReference>
<reference evidence="2 3" key="1">
    <citation type="submission" date="2020-08" db="EMBL/GenBank/DDBJ databases">
        <title>Genomic Encyclopedia of Type Strains, Phase IV (KMG-IV): sequencing the most valuable type-strain genomes for metagenomic binning, comparative biology and taxonomic classification.</title>
        <authorList>
            <person name="Goeker M."/>
        </authorList>
    </citation>
    <scope>NUCLEOTIDE SEQUENCE [LARGE SCALE GENOMIC DNA]</scope>
    <source>
        <strain evidence="2 3">DSM 25895</strain>
    </source>
</reference>
<dbReference type="GO" id="GO:0008168">
    <property type="term" value="F:methyltransferase activity"/>
    <property type="evidence" value="ECO:0007669"/>
    <property type="project" value="UniProtKB-KW"/>
</dbReference>
<dbReference type="GO" id="GO:0032259">
    <property type="term" value="P:methylation"/>
    <property type="evidence" value="ECO:0007669"/>
    <property type="project" value="UniProtKB-KW"/>
</dbReference>
<dbReference type="SUPFAM" id="SSF53335">
    <property type="entry name" value="S-adenosyl-L-methionine-dependent methyltransferases"/>
    <property type="match status" value="1"/>
</dbReference>
<protein>
    <submittedName>
        <fullName evidence="2">FkbM family methyltransferase</fullName>
    </submittedName>
</protein>
<dbReference type="Pfam" id="PF05050">
    <property type="entry name" value="Methyltransf_21"/>
    <property type="match status" value="1"/>
</dbReference>
<feature type="domain" description="Methyltransferase FkbM" evidence="1">
    <location>
        <begin position="38"/>
        <end position="202"/>
    </location>
</feature>
<evidence type="ECO:0000313" key="3">
    <source>
        <dbReference type="Proteomes" id="UP000562254"/>
    </source>
</evidence>
<sequence length="222" mass="24538">MAARIEAQRHLQRSFSQDGEDRIVLRLFRHRRDGFYIDIGAHHPYRFSNTALLHELGWRGINIEATPGAMDAFREARPDDINIGMAVAEAEGTVPFKVFEEGAYNTLATGRVAPGKGGPDQGRVVEVPAAPIDVILAPHLRAGQRVDFLSLDIEGFEMAVLARYPFATHPPAVIVVEDHGFDIADCGSSPIFRQLSAKGYRLRCHMLFSSVYVAEAELKRAA</sequence>
<dbReference type="GO" id="GO:0005737">
    <property type="term" value="C:cytoplasm"/>
    <property type="evidence" value="ECO:0007669"/>
    <property type="project" value="GOC"/>
</dbReference>
<dbReference type="GO" id="GO:0005886">
    <property type="term" value="C:plasma membrane"/>
    <property type="evidence" value="ECO:0007669"/>
    <property type="project" value="TreeGrafter"/>
</dbReference>
<dbReference type="Gene3D" id="3.40.50.150">
    <property type="entry name" value="Vaccinia Virus protein VP39"/>
    <property type="match status" value="1"/>
</dbReference>
<dbReference type="NCBIfam" id="TIGR01444">
    <property type="entry name" value="fkbM_fam"/>
    <property type="match status" value="1"/>
</dbReference>
<organism evidence="2 3">
    <name type="scientific">Neoroseomonas alkaliterrae</name>
    <dbReference type="NCBI Taxonomy" id="1452450"/>
    <lineage>
        <taxon>Bacteria</taxon>
        <taxon>Pseudomonadati</taxon>
        <taxon>Pseudomonadota</taxon>
        <taxon>Alphaproteobacteria</taxon>
        <taxon>Acetobacterales</taxon>
        <taxon>Acetobacteraceae</taxon>
        <taxon>Neoroseomonas</taxon>
    </lineage>
</organism>
<keyword evidence="3" id="KW-1185">Reference proteome</keyword>
<keyword evidence="2" id="KW-0808">Transferase</keyword>
<dbReference type="GO" id="GO:0006888">
    <property type="term" value="P:endoplasmic reticulum to Golgi vesicle-mediated transport"/>
    <property type="evidence" value="ECO:0007669"/>
    <property type="project" value="TreeGrafter"/>
</dbReference>
<dbReference type="InterPro" id="IPR029063">
    <property type="entry name" value="SAM-dependent_MTases_sf"/>
</dbReference>
<dbReference type="InterPro" id="IPR006342">
    <property type="entry name" value="FkbM_mtfrase"/>
</dbReference>
<dbReference type="GO" id="GO:0016197">
    <property type="term" value="P:endosomal transport"/>
    <property type="evidence" value="ECO:0007669"/>
    <property type="project" value="TreeGrafter"/>
</dbReference>
<proteinExistence type="predicted"/>
<dbReference type="PANTHER" id="PTHR34009">
    <property type="entry name" value="PROTEIN STAR"/>
    <property type="match status" value="1"/>
</dbReference>
<dbReference type="PANTHER" id="PTHR34009:SF2">
    <property type="entry name" value="PROTEIN STAR"/>
    <property type="match status" value="1"/>
</dbReference>
<keyword evidence="2" id="KW-0489">Methyltransferase</keyword>
<name>A0A840XTB0_9PROT</name>
<dbReference type="RefSeq" id="WP_184487291.1">
    <property type="nucleotide sequence ID" value="NZ_JAAEDJ010000270.1"/>
</dbReference>
<comment type="caution">
    <text evidence="2">The sequence shown here is derived from an EMBL/GenBank/DDBJ whole genome shotgun (WGS) entry which is preliminary data.</text>
</comment>
<dbReference type="InterPro" id="IPR053202">
    <property type="entry name" value="EGF_Rcpt_Signaling_Reg"/>
</dbReference>
<dbReference type="EMBL" id="JACIJE010000029">
    <property type="protein sequence ID" value="MBB5691928.1"/>
    <property type="molecule type" value="Genomic_DNA"/>
</dbReference>
<dbReference type="AlphaFoldDB" id="A0A840XTB0"/>